<dbReference type="NCBIfam" id="NF002341">
    <property type="entry name" value="PRK01305.1-1"/>
    <property type="match status" value="1"/>
</dbReference>
<dbReference type="HAMAP" id="MF_00689">
    <property type="entry name" value="Bpt"/>
    <property type="match status" value="1"/>
</dbReference>
<dbReference type="NCBIfam" id="NF002342">
    <property type="entry name" value="PRK01305.1-3"/>
    <property type="match status" value="1"/>
</dbReference>
<sequence>MLGPDPRYHLSYKSHPIAVGVTQAFTCSYLEDELEQLLVLQEETINLELFEQLLALGFRRSGGTIYKPQCPSCNACMPIRIPAKEFMPSKRQKRTLKNNKDIVWKVIDKQQEYHYALYERYINERHQDGPMYPASREQYEHFINSGWLEPSFIELWHKQRLIGVAVTDVMPNSLSAIYSFFCPDEHKRSLGSLLILIQCRLAKLMNKDFVYLGYQIDESRKMNYKRSYLPYQILTQSGWQQIADE</sequence>
<evidence type="ECO:0000313" key="7">
    <source>
        <dbReference type="EMBL" id="MBW8185961.1"/>
    </source>
</evidence>
<comment type="catalytic activity">
    <reaction evidence="4">
        <text>N-terminal L-aspartyl-[protein] + L-leucyl-tRNA(Leu) = N-terminal L-leucyl-L-aspartyl-[protein] + tRNA(Leu) + H(+)</text>
        <dbReference type="Rhea" id="RHEA:50420"/>
        <dbReference type="Rhea" id="RHEA-COMP:9613"/>
        <dbReference type="Rhea" id="RHEA-COMP:9622"/>
        <dbReference type="Rhea" id="RHEA-COMP:12669"/>
        <dbReference type="Rhea" id="RHEA-COMP:12674"/>
        <dbReference type="ChEBI" id="CHEBI:15378"/>
        <dbReference type="ChEBI" id="CHEBI:64720"/>
        <dbReference type="ChEBI" id="CHEBI:78442"/>
        <dbReference type="ChEBI" id="CHEBI:78494"/>
        <dbReference type="ChEBI" id="CHEBI:133042"/>
        <dbReference type="EC" id="2.3.2.29"/>
    </reaction>
</comment>
<comment type="catalytic activity">
    <reaction evidence="4">
        <text>N-terminal L-glutamyl-[protein] + L-leucyl-tRNA(Leu) = N-terminal L-leucyl-L-glutamyl-[protein] + tRNA(Leu) + H(+)</text>
        <dbReference type="Rhea" id="RHEA:50412"/>
        <dbReference type="Rhea" id="RHEA-COMP:9613"/>
        <dbReference type="Rhea" id="RHEA-COMP:9622"/>
        <dbReference type="Rhea" id="RHEA-COMP:12664"/>
        <dbReference type="Rhea" id="RHEA-COMP:12668"/>
        <dbReference type="ChEBI" id="CHEBI:15378"/>
        <dbReference type="ChEBI" id="CHEBI:64721"/>
        <dbReference type="ChEBI" id="CHEBI:78442"/>
        <dbReference type="ChEBI" id="CHEBI:78494"/>
        <dbReference type="ChEBI" id="CHEBI:133041"/>
        <dbReference type="EC" id="2.3.2.29"/>
    </reaction>
</comment>
<feature type="domain" description="N-end aminoacyl transferase N-terminal" evidence="5">
    <location>
        <begin position="26"/>
        <end position="94"/>
    </location>
</feature>
<keyword evidence="1 4" id="KW-0963">Cytoplasm</keyword>
<protein>
    <recommendedName>
        <fullName evidence="4">Aspartate/glutamate leucyltransferase</fullName>
        <ecNumber evidence="4">2.3.2.29</ecNumber>
    </recommendedName>
</protein>
<evidence type="ECO:0000259" key="6">
    <source>
        <dbReference type="Pfam" id="PF04377"/>
    </source>
</evidence>
<dbReference type="PANTHER" id="PTHR21367">
    <property type="entry name" value="ARGININE-TRNA-PROTEIN TRANSFERASE 1"/>
    <property type="match status" value="1"/>
</dbReference>
<evidence type="ECO:0000256" key="2">
    <source>
        <dbReference type="ARBA" id="ARBA00022679"/>
    </source>
</evidence>
<organism evidence="7 8">
    <name type="scientific">Shewanella nanhaiensis</name>
    <dbReference type="NCBI Taxonomy" id="2864872"/>
    <lineage>
        <taxon>Bacteria</taxon>
        <taxon>Pseudomonadati</taxon>
        <taxon>Pseudomonadota</taxon>
        <taxon>Gammaproteobacteria</taxon>
        <taxon>Alteromonadales</taxon>
        <taxon>Shewanellaceae</taxon>
        <taxon>Shewanella</taxon>
    </lineage>
</organism>
<keyword evidence="2 4" id="KW-0808">Transferase</keyword>
<evidence type="ECO:0000259" key="5">
    <source>
        <dbReference type="Pfam" id="PF04376"/>
    </source>
</evidence>
<comment type="similarity">
    <text evidence="4">Belongs to the R-transferase family. Bpt subfamily.</text>
</comment>
<evidence type="ECO:0000313" key="8">
    <source>
        <dbReference type="Proteomes" id="UP001195963"/>
    </source>
</evidence>
<dbReference type="Pfam" id="PF04377">
    <property type="entry name" value="ATE_C"/>
    <property type="match status" value="1"/>
</dbReference>
<dbReference type="PANTHER" id="PTHR21367:SF1">
    <property type="entry name" value="ARGINYL-TRNA--PROTEIN TRANSFERASE 1"/>
    <property type="match status" value="1"/>
</dbReference>
<dbReference type="SUPFAM" id="SSF55729">
    <property type="entry name" value="Acyl-CoA N-acyltransferases (Nat)"/>
    <property type="match status" value="1"/>
</dbReference>
<dbReference type="EC" id="2.3.2.29" evidence="4"/>
<dbReference type="NCBIfam" id="NF002346">
    <property type="entry name" value="PRK01305.2-3"/>
    <property type="match status" value="1"/>
</dbReference>
<dbReference type="InterPro" id="IPR007471">
    <property type="entry name" value="N-end_Aminoacyl_Trfase_N"/>
</dbReference>
<dbReference type="Proteomes" id="UP001195963">
    <property type="component" value="Unassembled WGS sequence"/>
</dbReference>
<dbReference type="InterPro" id="IPR016181">
    <property type="entry name" value="Acyl_CoA_acyltransferase"/>
</dbReference>
<evidence type="ECO:0000256" key="1">
    <source>
        <dbReference type="ARBA" id="ARBA00022490"/>
    </source>
</evidence>
<dbReference type="PIRSF" id="PIRSF037208">
    <property type="entry name" value="ATE_pro_prd"/>
    <property type="match status" value="1"/>
</dbReference>
<name>A0ABS7E8F8_9GAMM</name>
<comment type="caution">
    <text evidence="7">The sequence shown here is derived from an EMBL/GenBank/DDBJ whole genome shotgun (WGS) entry which is preliminary data.</text>
</comment>
<comment type="subcellular location">
    <subcellularLocation>
        <location evidence="4">Cytoplasm</location>
    </subcellularLocation>
</comment>
<comment type="function">
    <text evidence="4">Functions in the N-end rule pathway of protein degradation where it conjugates Leu from its aminoacyl-tRNA to the N-termini of proteins containing an N-terminal aspartate or glutamate.</text>
</comment>
<keyword evidence="8" id="KW-1185">Reference proteome</keyword>
<proteinExistence type="inferred from homology"/>
<gene>
    <name evidence="4" type="primary">bpt</name>
    <name evidence="7" type="ORF">K0625_20210</name>
</gene>
<feature type="domain" description="N-end rule aminoacyl transferase C-terminal" evidence="6">
    <location>
        <begin position="114"/>
        <end position="234"/>
    </location>
</feature>
<dbReference type="EMBL" id="JAHZST010000018">
    <property type="protein sequence ID" value="MBW8185961.1"/>
    <property type="molecule type" value="Genomic_DNA"/>
</dbReference>
<dbReference type="Pfam" id="PF04376">
    <property type="entry name" value="ATE_N"/>
    <property type="match status" value="1"/>
</dbReference>
<dbReference type="InterPro" id="IPR030700">
    <property type="entry name" value="N-end_Aminoacyl_Trfase"/>
</dbReference>
<dbReference type="InterPro" id="IPR017138">
    <property type="entry name" value="Asp_Glu_LeuTrfase"/>
</dbReference>
<accession>A0ABS7E8F8</accession>
<dbReference type="NCBIfam" id="NF002345">
    <property type="entry name" value="PRK01305.2-2"/>
    <property type="match status" value="1"/>
</dbReference>
<evidence type="ECO:0000256" key="4">
    <source>
        <dbReference type="HAMAP-Rule" id="MF_00689"/>
    </source>
</evidence>
<dbReference type="NCBIfam" id="NF002347">
    <property type="entry name" value="PRK01305.2-4"/>
    <property type="match status" value="1"/>
</dbReference>
<reference evidence="7 8" key="1">
    <citation type="submission" date="2021-07" db="EMBL/GenBank/DDBJ databases">
        <title>Shewanella sp. nov, isolated from SCS.</title>
        <authorList>
            <person name="Cao W.R."/>
        </authorList>
    </citation>
    <scope>NUCLEOTIDE SEQUENCE [LARGE SCALE GENOMIC DNA]</scope>
    <source>
        <strain evidence="7 8">NR704-98</strain>
    </source>
</reference>
<keyword evidence="3 4" id="KW-0012">Acyltransferase</keyword>
<dbReference type="InterPro" id="IPR007472">
    <property type="entry name" value="N-end_Aminoacyl_Trfase_C"/>
</dbReference>
<evidence type="ECO:0000256" key="3">
    <source>
        <dbReference type="ARBA" id="ARBA00023315"/>
    </source>
</evidence>
<dbReference type="GO" id="GO:0004057">
    <property type="term" value="F:arginyl-tRNA--protein transferase activity"/>
    <property type="evidence" value="ECO:0007669"/>
    <property type="project" value="UniProtKB-EC"/>
</dbReference>